<feature type="compositionally biased region" description="Basic and acidic residues" evidence="1">
    <location>
        <begin position="1"/>
        <end position="10"/>
    </location>
</feature>
<feature type="compositionally biased region" description="Basic and acidic residues" evidence="1">
    <location>
        <begin position="233"/>
        <end position="244"/>
    </location>
</feature>
<feature type="region of interest" description="Disordered" evidence="1">
    <location>
        <begin position="157"/>
        <end position="256"/>
    </location>
</feature>
<name>A0A368S1P1_SETIT</name>
<dbReference type="EMBL" id="CM003534">
    <property type="protein sequence ID" value="RCV36254.1"/>
    <property type="molecule type" value="Genomic_DNA"/>
</dbReference>
<dbReference type="STRING" id="4555.A0A368S1P1"/>
<dbReference type="Gene3D" id="1.10.600.10">
    <property type="entry name" value="Farnesyl Diphosphate Synthase"/>
    <property type="match status" value="1"/>
</dbReference>
<evidence type="ECO:0000313" key="2">
    <source>
        <dbReference type="EMBL" id="RCV36254.1"/>
    </source>
</evidence>
<feature type="compositionally biased region" description="Gly residues" evidence="1">
    <location>
        <begin position="167"/>
        <end position="179"/>
    </location>
</feature>
<proteinExistence type="predicted"/>
<feature type="region of interest" description="Disordered" evidence="1">
    <location>
        <begin position="1"/>
        <end position="62"/>
    </location>
</feature>
<organism evidence="2">
    <name type="scientific">Setaria italica</name>
    <name type="common">Foxtail millet</name>
    <name type="synonym">Panicum italicum</name>
    <dbReference type="NCBI Taxonomy" id="4555"/>
    <lineage>
        <taxon>Eukaryota</taxon>
        <taxon>Viridiplantae</taxon>
        <taxon>Streptophyta</taxon>
        <taxon>Embryophyta</taxon>
        <taxon>Tracheophyta</taxon>
        <taxon>Spermatophyta</taxon>
        <taxon>Magnoliopsida</taxon>
        <taxon>Liliopsida</taxon>
        <taxon>Poales</taxon>
        <taxon>Poaceae</taxon>
        <taxon>PACMAD clade</taxon>
        <taxon>Panicoideae</taxon>
        <taxon>Panicodae</taxon>
        <taxon>Paniceae</taxon>
        <taxon>Cenchrinae</taxon>
        <taxon>Setaria</taxon>
    </lineage>
</organism>
<dbReference type="AlphaFoldDB" id="A0A368S1P1"/>
<accession>A0A368S1P1</accession>
<protein>
    <submittedName>
        <fullName evidence="2">Uncharacterized protein</fullName>
    </submittedName>
</protein>
<dbReference type="SUPFAM" id="SSF48576">
    <property type="entry name" value="Terpenoid synthases"/>
    <property type="match status" value="1"/>
</dbReference>
<reference evidence="2" key="2">
    <citation type="submission" date="2015-07" db="EMBL/GenBank/DDBJ databases">
        <authorList>
            <person name="Noorani M."/>
        </authorList>
    </citation>
    <scope>NUCLEOTIDE SEQUENCE</scope>
    <source>
        <strain evidence="2">Yugu1</strain>
    </source>
</reference>
<evidence type="ECO:0000256" key="1">
    <source>
        <dbReference type="SAM" id="MobiDB-lite"/>
    </source>
</evidence>
<reference evidence="2" key="1">
    <citation type="journal article" date="2012" name="Nat. Biotechnol.">
        <title>Reference genome sequence of the model plant Setaria.</title>
        <authorList>
            <person name="Bennetzen J.L."/>
            <person name="Schmutz J."/>
            <person name="Wang H."/>
            <person name="Percifield R."/>
            <person name="Hawkins J."/>
            <person name="Pontaroli A.C."/>
            <person name="Estep M."/>
            <person name="Feng L."/>
            <person name="Vaughn J.N."/>
            <person name="Grimwood J."/>
            <person name="Jenkins J."/>
            <person name="Barry K."/>
            <person name="Lindquist E."/>
            <person name="Hellsten U."/>
            <person name="Deshpande S."/>
            <person name="Wang X."/>
            <person name="Wu X."/>
            <person name="Mitros T."/>
            <person name="Triplett J."/>
            <person name="Yang X."/>
            <person name="Ye C.Y."/>
            <person name="Mauro-Herrera M."/>
            <person name="Wang L."/>
            <person name="Li P."/>
            <person name="Sharma M."/>
            <person name="Sharma R."/>
            <person name="Ronald P.C."/>
            <person name="Panaud O."/>
            <person name="Kellogg E.A."/>
            <person name="Brutnell T.P."/>
            <person name="Doust A.N."/>
            <person name="Tuskan G.A."/>
            <person name="Rokhsar D."/>
            <person name="Devos K.M."/>
        </authorList>
    </citation>
    <scope>NUCLEOTIDE SEQUENCE [LARGE SCALE GENOMIC DNA]</scope>
    <source>
        <strain evidence="2">Yugu1</strain>
    </source>
</reference>
<sequence>MGGGDRRGQGRDLGAAGERDGIGRCRIREHGSDWSGAVSRREGCRKALPGSPARGRRHGSAGRLITTRADRWAPLPPRFALAPSVLRAAGGGAAGRVANMEGEGYASVSLAALEYIHVHKTARLVEAAVASGAIAGAAGLPRWSASPGFLPLPHPRLARTWGRGDPRPGGGAVRRGLAGGPPRPSTPGAGRSCAAHPSLPQQAQAPRCPSPQRPRPPAPPRPPALRRGRPRVSRGECRGRDRRSGRGRSGRGAVGD</sequence>
<dbReference type="InterPro" id="IPR008949">
    <property type="entry name" value="Isoprenoid_synthase_dom_sf"/>
</dbReference>
<feature type="compositionally biased region" description="Pro residues" evidence="1">
    <location>
        <begin position="208"/>
        <end position="223"/>
    </location>
</feature>
<gene>
    <name evidence="2" type="ORF">SETIT_7G303800v2</name>
</gene>
<feature type="compositionally biased region" description="Basic and acidic residues" evidence="1">
    <location>
        <begin position="17"/>
        <end position="32"/>
    </location>
</feature>